<organism evidence="1 2">
    <name type="scientific">Aurantiacibacter gangjinensis</name>
    <dbReference type="NCBI Taxonomy" id="502682"/>
    <lineage>
        <taxon>Bacteria</taxon>
        <taxon>Pseudomonadati</taxon>
        <taxon>Pseudomonadota</taxon>
        <taxon>Alphaproteobacteria</taxon>
        <taxon>Sphingomonadales</taxon>
        <taxon>Erythrobacteraceae</taxon>
        <taxon>Aurantiacibacter</taxon>
    </lineage>
</organism>
<gene>
    <name evidence="1" type="ORF">AAW01_07035</name>
</gene>
<dbReference type="KEGG" id="egn:BMF35_a0405"/>
<dbReference type="EMBL" id="LBHC01000002">
    <property type="protein sequence ID" value="KLE31357.1"/>
    <property type="molecule type" value="Genomic_DNA"/>
</dbReference>
<comment type="caution">
    <text evidence="1">The sequence shown here is derived from an EMBL/GenBank/DDBJ whole genome shotgun (WGS) entry which is preliminary data.</text>
</comment>
<sequence length="140" mass="15447">MFKALASAAAAASLALGAGVALADEDERAERAENAFAELVEGRTAGEPRTCIVTIGRNDRIRIEENVGVVYERGDTMWVARARNPENLSYWDVPIIERYGSSQLCRQDIMRTIDRSTGIFSGVIFLDDFVPYTRNDDADA</sequence>
<dbReference type="OrthoDB" id="5956991at2"/>
<reference evidence="1 2" key="1">
    <citation type="submission" date="2015-04" db="EMBL/GenBank/DDBJ databases">
        <title>The draft genome sequence of Erythrobacr gangjinensis K7-2.</title>
        <authorList>
            <person name="Zhuang L."/>
            <person name="Liu Y."/>
            <person name="Shao Z."/>
        </authorList>
    </citation>
    <scope>NUCLEOTIDE SEQUENCE [LARGE SCALE GENOMIC DNA]</scope>
    <source>
        <strain evidence="1 2">K7-2</strain>
    </source>
</reference>
<dbReference type="STRING" id="502682.BMF35_a0405"/>
<dbReference type="PATRIC" id="fig|502682.8.peg.1434"/>
<evidence type="ECO:0000313" key="2">
    <source>
        <dbReference type="Proteomes" id="UP000053070"/>
    </source>
</evidence>
<evidence type="ECO:0000313" key="1">
    <source>
        <dbReference type="EMBL" id="KLE31357.1"/>
    </source>
</evidence>
<name>A0A0G9MKZ6_9SPHN</name>
<protein>
    <submittedName>
        <fullName evidence="1">Uncharacterized protein</fullName>
    </submittedName>
</protein>
<keyword evidence="2" id="KW-1185">Reference proteome</keyword>
<proteinExistence type="predicted"/>
<dbReference type="RefSeq" id="WP_047006709.1">
    <property type="nucleotide sequence ID" value="NZ_CP018097.1"/>
</dbReference>
<accession>A0A0G9MKZ6</accession>
<dbReference type="AlphaFoldDB" id="A0A0G9MKZ6"/>
<dbReference type="Proteomes" id="UP000053070">
    <property type="component" value="Unassembled WGS sequence"/>
</dbReference>